<name>G4YE94_PHYSP</name>
<feature type="region of interest" description="Disordered" evidence="1">
    <location>
        <begin position="168"/>
        <end position="287"/>
    </location>
</feature>
<dbReference type="AlphaFoldDB" id="G4YE94"/>
<feature type="compositionally biased region" description="Basic and acidic residues" evidence="1">
    <location>
        <begin position="68"/>
        <end position="85"/>
    </location>
</feature>
<keyword evidence="3" id="KW-1185">Reference proteome</keyword>
<feature type="region of interest" description="Disordered" evidence="1">
    <location>
        <begin position="1"/>
        <end position="107"/>
    </location>
</feature>
<dbReference type="Proteomes" id="UP000002640">
    <property type="component" value="Unassembled WGS sequence"/>
</dbReference>
<gene>
    <name evidence="2" type="ORF">PHYSODRAFT_293002</name>
</gene>
<proteinExistence type="predicted"/>
<evidence type="ECO:0000256" key="1">
    <source>
        <dbReference type="SAM" id="MobiDB-lite"/>
    </source>
</evidence>
<dbReference type="GeneID" id="20640930"/>
<dbReference type="KEGG" id="psoj:PHYSODRAFT_293002"/>
<feature type="compositionally biased region" description="Low complexity" evidence="1">
    <location>
        <begin position="277"/>
        <end position="287"/>
    </location>
</feature>
<dbReference type="RefSeq" id="XP_009514076.1">
    <property type="nucleotide sequence ID" value="XM_009515781.1"/>
</dbReference>
<dbReference type="InParanoid" id="G4YE94"/>
<reference evidence="2 3" key="1">
    <citation type="journal article" date="2006" name="Science">
        <title>Phytophthora genome sequences uncover evolutionary origins and mechanisms of pathogenesis.</title>
        <authorList>
            <person name="Tyler B.M."/>
            <person name="Tripathy S."/>
            <person name="Zhang X."/>
            <person name="Dehal P."/>
            <person name="Jiang R.H."/>
            <person name="Aerts A."/>
            <person name="Arredondo F.D."/>
            <person name="Baxter L."/>
            <person name="Bensasson D."/>
            <person name="Beynon J.L."/>
            <person name="Chapman J."/>
            <person name="Damasceno C.M."/>
            <person name="Dorrance A.E."/>
            <person name="Dou D."/>
            <person name="Dickerman A.W."/>
            <person name="Dubchak I.L."/>
            <person name="Garbelotto M."/>
            <person name="Gijzen M."/>
            <person name="Gordon S.G."/>
            <person name="Govers F."/>
            <person name="Grunwald N.J."/>
            <person name="Huang W."/>
            <person name="Ivors K.L."/>
            <person name="Jones R.W."/>
            <person name="Kamoun S."/>
            <person name="Krampis K."/>
            <person name="Lamour K.H."/>
            <person name="Lee M.K."/>
            <person name="McDonald W.H."/>
            <person name="Medina M."/>
            <person name="Meijer H.J."/>
            <person name="Nordberg E.K."/>
            <person name="Maclean D.J."/>
            <person name="Ospina-Giraldo M.D."/>
            <person name="Morris P.F."/>
            <person name="Phuntumart V."/>
            <person name="Putnam N.H."/>
            <person name="Rash S."/>
            <person name="Rose J.K."/>
            <person name="Sakihama Y."/>
            <person name="Salamov A.A."/>
            <person name="Savidor A."/>
            <person name="Scheuring C.F."/>
            <person name="Smith B.M."/>
            <person name="Sobral B.W."/>
            <person name="Terry A."/>
            <person name="Torto-Alalibo T.A."/>
            <person name="Win J."/>
            <person name="Xu Z."/>
            <person name="Zhang H."/>
            <person name="Grigoriev I.V."/>
            <person name="Rokhsar D.S."/>
            <person name="Boore J.L."/>
        </authorList>
    </citation>
    <scope>NUCLEOTIDE SEQUENCE [LARGE SCALE GENOMIC DNA]</scope>
    <source>
        <strain evidence="2 3">P6497</strain>
    </source>
</reference>
<feature type="compositionally biased region" description="Polar residues" evidence="1">
    <location>
        <begin position="1"/>
        <end position="11"/>
    </location>
</feature>
<organism evidence="2 3">
    <name type="scientific">Phytophthora sojae (strain P6497)</name>
    <name type="common">Soybean stem and root rot agent</name>
    <name type="synonym">Phytophthora megasperma f. sp. glycines</name>
    <dbReference type="NCBI Taxonomy" id="1094619"/>
    <lineage>
        <taxon>Eukaryota</taxon>
        <taxon>Sar</taxon>
        <taxon>Stramenopiles</taxon>
        <taxon>Oomycota</taxon>
        <taxon>Peronosporomycetes</taxon>
        <taxon>Peronosporales</taxon>
        <taxon>Peronosporaceae</taxon>
        <taxon>Phytophthora</taxon>
    </lineage>
</organism>
<protein>
    <submittedName>
        <fullName evidence="2">Uncharacterized protein</fullName>
    </submittedName>
</protein>
<evidence type="ECO:0000313" key="2">
    <source>
        <dbReference type="EMBL" id="EGZ26801.1"/>
    </source>
</evidence>
<feature type="compositionally biased region" description="Basic and acidic residues" evidence="1">
    <location>
        <begin position="214"/>
        <end position="235"/>
    </location>
</feature>
<dbReference type="EMBL" id="JH159151">
    <property type="protein sequence ID" value="EGZ26801.1"/>
    <property type="molecule type" value="Genomic_DNA"/>
</dbReference>
<evidence type="ECO:0000313" key="3">
    <source>
        <dbReference type="Proteomes" id="UP000002640"/>
    </source>
</evidence>
<feature type="compositionally biased region" description="Acidic residues" evidence="1">
    <location>
        <begin position="191"/>
        <end position="206"/>
    </location>
</feature>
<sequence length="287" mass="30418">MVRSDQNTIPSTVILEPPAQPEPPGRKAPSNPRPAKRPKKSTESAQTSSRSAAKAPKKKTKNQLNEKAMQRRRELAAFDKNKWDTDTDVNAVEPPSTTSTPLHAASGAASEGIPFDEMLIFCILSRPNHQQHKHGVATNSNAGTDATAATVADANATTVAANADMEAGPGLHEESAGDLSDASEADVTADSQDEAYDPDQDDDDDVGNSTSTARDGETKDADAHVVCDDTTRFVLRDQSGTSPLRFDYTDVLDPNLVEPSGDNGLDPNGECDEDSAEASSDVSDVDK</sequence>
<accession>G4YE94</accession>